<dbReference type="SUPFAM" id="SSF54637">
    <property type="entry name" value="Thioesterase/thiol ester dehydrase-isomerase"/>
    <property type="match status" value="1"/>
</dbReference>
<organism evidence="1 2">
    <name type="scientific">Virgisporangium aurantiacum</name>
    <dbReference type="NCBI Taxonomy" id="175570"/>
    <lineage>
        <taxon>Bacteria</taxon>
        <taxon>Bacillati</taxon>
        <taxon>Actinomycetota</taxon>
        <taxon>Actinomycetes</taxon>
        <taxon>Micromonosporales</taxon>
        <taxon>Micromonosporaceae</taxon>
        <taxon>Virgisporangium</taxon>
    </lineage>
</organism>
<accession>A0A8J3YYS7</accession>
<comment type="caution">
    <text evidence="1">The sequence shown here is derived from an EMBL/GenBank/DDBJ whole genome shotgun (WGS) entry which is preliminary data.</text>
</comment>
<reference evidence="1" key="1">
    <citation type="submission" date="2021-01" db="EMBL/GenBank/DDBJ databases">
        <title>Whole genome shotgun sequence of Virgisporangium aurantiacum NBRC 16421.</title>
        <authorList>
            <person name="Komaki H."/>
            <person name="Tamura T."/>
        </authorList>
    </citation>
    <scope>NUCLEOTIDE SEQUENCE</scope>
    <source>
        <strain evidence="1">NBRC 16421</strain>
    </source>
</reference>
<dbReference type="Proteomes" id="UP000612585">
    <property type="component" value="Unassembled WGS sequence"/>
</dbReference>
<protein>
    <recommendedName>
        <fullName evidence="3">Acyl-coenzyme A thioesterase PaaI, contains HGG motif</fullName>
    </recommendedName>
</protein>
<dbReference type="InterPro" id="IPR029069">
    <property type="entry name" value="HotDog_dom_sf"/>
</dbReference>
<evidence type="ECO:0000313" key="2">
    <source>
        <dbReference type="Proteomes" id="UP000612585"/>
    </source>
</evidence>
<evidence type="ECO:0008006" key="3">
    <source>
        <dbReference type="Google" id="ProtNLM"/>
    </source>
</evidence>
<dbReference type="AlphaFoldDB" id="A0A8J3YYS7"/>
<dbReference type="InterPro" id="IPR027961">
    <property type="entry name" value="DUF4442"/>
</dbReference>
<sequence length="151" mass="15605">MNATDLVRTLFDAVPVHRTLGLTVRHAIDGVAAVELLTVPALRNVIGSLHSSGLIALIDAAGLGAIVSAATEPAQVADIVPLGAAASLTFRAPARGVLVARCALTADERRELGKVFSGAAKRIRTVTAAAVTDDAGVVVCEGTFEWSVRRR</sequence>
<evidence type="ECO:0000313" key="1">
    <source>
        <dbReference type="EMBL" id="GIJ54226.1"/>
    </source>
</evidence>
<dbReference type="RefSeq" id="WP_203989025.1">
    <property type="nucleotide sequence ID" value="NZ_BOPG01000011.1"/>
</dbReference>
<dbReference type="Gene3D" id="3.10.129.10">
    <property type="entry name" value="Hotdog Thioesterase"/>
    <property type="match status" value="1"/>
</dbReference>
<keyword evidence="2" id="KW-1185">Reference proteome</keyword>
<name>A0A8J3YYS7_9ACTN</name>
<gene>
    <name evidence="1" type="ORF">Vau01_017420</name>
</gene>
<proteinExistence type="predicted"/>
<dbReference type="Pfam" id="PF14539">
    <property type="entry name" value="DUF4442"/>
    <property type="match status" value="1"/>
</dbReference>
<dbReference type="EMBL" id="BOPG01000011">
    <property type="protein sequence ID" value="GIJ54226.1"/>
    <property type="molecule type" value="Genomic_DNA"/>
</dbReference>